<gene>
    <name evidence="1" type="ORF">M8C21_001340</name>
</gene>
<proteinExistence type="predicted"/>
<keyword evidence="2" id="KW-1185">Reference proteome</keyword>
<organism evidence="1 2">
    <name type="scientific">Ambrosia artemisiifolia</name>
    <name type="common">Common ragweed</name>
    <dbReference type="NCBI Taxonomy" id="4212"/>
    <lineage>
        <taxon>Eukaryota</taxon>
        <taxon>Viridiplantae</taxon>
        <taxon>Streptophyta</taxon>
        <taxon>Embryophyta</taxon>
        <taxon>Tracheophyta</taxon>
        <taxon>Spermatophyta</taxon>
        <taxon>Magnoliopsida</taxon>
        <taxon>eudicotyledons</taxon>
        <taxon>Gunneridae</taxon>
        <taxon>Pentapetalae</taxon>
        <taxon>asterids</taxon>
        <taxon>campanulids</taxon>
        <taxon>Asterales</taxon>
        <taxon>Asteraceae</taxon>
        <taxon>Asteroideae</taxon>
        <taxon>Heliantheae alliance</taxon>
        <taxon>Heliantheae</taxon>
        <taxon>Ambrosia</taxon>
    </lineage>
</organism>
<dbReference type="EMBL" id="JAMZMK010005713">
    <property type="protein sequence ID" value="KAI7752262.1"/>
    <property type="molecule type" value="Genomic_DNA"/>
</dbReference>
<name>A0AAD5GR52_AMBAR</name>
<dbReference type="Proteomes" id="UP001206925">
    <property type="component" value="Unassembled WGS sequence"/>
</dbReference>
<evidence type="ECO:0000313" key="2">
    <source>
        <dbReference type="Proteomes" id="UP001206925"/>
    </source>
</evidence>
<accession>A0AAD5GR52</accession>
<evidence type="ECO:0000313" key="1">
    <source>
        <dbReference type="EMBL" id="KAI7752262.1"/>
    </source>
</evidence>
<dbReference type="AlphaFoldDB" id="A0AAD5GR52"/>
<sequence>MDRHLRIGHGKGLKDDNNKVEVIYVKSQSTIKMPKKKDVVITPRVSPHAKKHHMKIKR</sequence>
<comment type="caution">
    <text evidence="1">The sequence shown here is derived from an EMBL/GenBank/DDBJ whole genome shotgun (WGS) entry which is preliminary data.</text>
</comment>
<reference evidence="1" key="1">
    <citation type="submission" date="2022-06" db="EMBL/GenBank/DDBJ databases">
        <title>Uncovering the hologenomic basis of an extraordinary plant invasion.</title>
        <authorList>
            <person name="Bieker V.C."/>
            <person name="Martin M.D."/>
            <person name="Gilbert T."/>
            <person name="Hodgins K."/>
            <person name="Battlay P."/>
            <person name="Petersen B."/>
            <person name="Wilson J."/>
        </authorList>
    </citation>
    <scope>NUCLEOTIDE SEQUENCE</scope>
    <source>
        <strain evidence="1">AA19_3_7</strain>
        <tissue evidence="1">Leaf</tissue>
    </source>
</reference>
<protein>
    <submittedName>
        <fullName evidence="1">Uncharacterized protein</fullName>
    </submittedName>
</protein>